<dbReference type="EMBL" id="VJVV01000001">
    <property type="protein sequence ID" value="TRO83791.1"/>
    <property type="molecule type" value="Genomic_DNA"/>
</dbReference>
<comment type="caution">
    <text evidence="8">The sequence shown here is derived from an EMBL/GenBank/DDBJ whole genome shotgun (WGS) entry which is preliminary data.</text>
</comment>
<organism evidence="8 9">
    <name type="scientific">Trichloromonas acetexigens</name>
    <dbReference type="NCBI Taxonomy" id="38815"/>
    <lineage>
        <taxon>Bacteria</taxon>
        <taxon>Pseudomonadati</taxon>
        <taxon>Thermodesulfobacteriota</taxon>
        <taxon>Desulfuromonadia</taxon>
        <taxon>Desulfuromonadales</taxon>
        <taxon>Trichloromonadaceae</taxon>
        <taxon>Trichloromonas</taxon>
    </lineage>
</organism>
<comment type="similarity">
    <text evidence="5">Belongs to the YicC/YloC family.</text>
</comment>
<feature type="domain" description="Endoribonuclease YicC-like N-terminal" evidence="6">
    <location>
        <begin position="2"/>
        <end position="154"/>
    </location>
</feature>
<sequence>MIASMTGYGKGQAEVDGLCLTVEIKTVNHRYGDVTVKSPRFLFAFENDIKKRVGEVLKRGKIDLFISQEAVSERGLAPALNRPLAAAYVKVFEEMRETFGLGGELSLALLASQKDVVTLREGDLDETALRQCLERALGTALDAVVKMRRAEGEATLVDMAERLRLLEEMLAEVEARAPQVPGEWLTKLEARLAKLKNDLDLDPQRLGQELAIYADRCDISEELTRFKSHLVQFRALFSQDEAVGRQMDFLVQELNREVNTMGSKSNDAELTRKVVAMKAELEKIREQVQNIE</sequence>
<dbReference type="Proteomes" id="UP000317155">
    <property type="component" value="Unassembled WGS sequence"/>
</dbReference>
<comment type="cofactor">
    <cofactor evidence="1">
        <name>a divalent metal cation</name>
        <dbReference type="ChEBI" id="CHEBI:60240"/>
    </cofactor>
</comment>
<feature type="domain" description="Endoribonuclease YicC-like C-terminal" evidence="7">
    <location>
        <begin position="173"/>
        <end position="292"/>
    </location>
</feature>
<dbReference type="PANTHER" id="PTHR30636">
    <property type="entry name" value="UPF0701 PROTEIN YICC"/>
    <property type="match status" value="1"/>
</dbReference>
<keyword evidence="3" id="KW-0255">Endonuclease</keyword>
<evidence type="ECO:0000256" key="1">
    <source>
        <dbReference type="ARBA" id="ARBA00001968"/>
    </source>
</evidence>
<gene>
    <name evidence="8" type="ORF">FL622_00990</name>
</gene>
<evidence type="ECO:0000313" key="9">
    <source>
        <dbReference type="Proteomes" id="UP000317155"/>
    </source>
</evidence>
<evidence type="ECO:0000256" key="4">
    <source>
        <dbReference type="ARBA" id="ARBA00022801"/>
    </source>
</evidence>
<reference evidence="8 9" key="1">
    <citation type="submission" date="2019-07" db="EMBL/GenBank/DDBJ databases">
        <title>Insights of Desulfuromonas acetexigens electromicrobiology.</title>
        <authorList>
            <person name="Katuri K."/>
            <person name="Sapireddy V."/>
            <person name="Shaw D.R."/>
            <person name="Saikaly P."/>
        </authorList>
    </citation>
    <scope>NUCLEOTIDE SEQUENCE [LARGE SCALE GENOMIC DNA]</scope>
    <source>
        <strain evidence="8 9">2873</strain>
    </source>
</reference>
<dbReference type="InterPro" id="IPR013527">
    <property type="entry name" value="YicC-like_N"/>
</dbReference>
<accession>A0A550JKP8</accession>
<dbReference type="GO" id="GO:0004521">
    <property type="term" value="F:RNA endonuclease activity"/>
    <property type="evidence" value="ECO:0007669"/>
    <property type="project" value="InterPro"/>
</dbReference>
<dbReference type="InterPro" id="IPR013551">
    <property type="entry name" value="YicC-like_C"/>
</dbReference>
<evidence type="ECO:0000259" key="7">
    <source>
        <dbReference type="Pfam" id="PF08340"/>
    </source>
</evidence>
<evidence type="ECO:0000259" key="6">
    <source>
        <dbReference type="Pfam" id="PF03755"/>
    </source>
</evidence>
<keyword evidence="2" id="KW-0540">Nuclease</keyword>
<dbReference type="GO" id="GO:0016787">
    <property type="term" value="F:hydrolase activity"/>
    <property type="evidence" value="ECO:0007669"/>
    <property type="project" value="UniProtKB-KW"/>
</dbReference>
<dbReference type="AlphaFoldDB" id="A0A550JKP8"/>
<evidence type="ECO:0000256" key="3">
    <source>
        <dbReference type="ARBA" id="ARBA00022759"/>
    </source>
</evidence>
<evidence type="ECO:0000256" key="2">
    <source>
        <dbReference type="ARBA" id="ARBA00022722"/>
    </source>
</evidence>
<dbReference type="InterPro" id="IPR005229">
    <property type="entry name" value="YicC/YloC-like"/>
</dbReference>
<dbReference type="Pfam" id="PF03755">
    <property type="entry name" value="YicC-like_N"/>
    <property type="match status" value="1"/>
</dbReference>
<dbReference type="PANTHER" id="PTHR30636:SF3">
    <property type="entry name" value="UPF0701 PROTEIN YICC"/>
    <property type="match status" value="1"/>
</dbReference>
<dbReference type="OrthoDB" id="9771229at2"/>
<keyword evidence="9" id="KW-1185">Reference proteome</keyword>
<keyword evidence="4" id="KW-0378">Hydrolase</keyword>
<dbReference type="RefSeq" id="WP_092052511.1">
    <property type="nucleotide sequence ID" value="NZ_FOJJ01000001.1"/>
</dbReference>
<dbReference type="NCBIfam" id="TIGR00255">
    <property type="entry name" value="YicC/YloC family endoribonuclease"/>
    <property type="match status" value="1"/>
</dbReference>
<name>A0A550JKP8_9BACT</name>
<protein>
    <submittedName>
        <fullName evidence="8">YicC family protein</fullName>
    </submittedName>
</protein>
<proteinExistence type="inferred from homology"/>
<evidence type="ECO:0000256" key="5">
    <source>
        <dbReference type="ARBA" id="ARBA00035648"/>
    </source>
</evidence>
<dbReference type="Pfam" id="PF08340">
    <property type="entry name" value="YicC-like_C"/>
    <property type="match status" value="1"/>
</dbReference>
<evidence type="ECO:0000313" key="8">
    <source>
        <dbReference type="EMBL" id="TRO83791.1"/>
    </source>
</evidence>